<dbReference type="PANTHER" id="PTHR30093:SF47">
    <property type="entry name" value="TYPE IV PILUS NON-CORE MINOR PILIN PILE"/>
    <property type="match status" value="1"/>
</dbReference>
<dbReference type="InterPro" id="IPR031982">
    <property type="entry name" value="PilE-like"/>
</dbReference>
<gene>
    <name evidence="8" type="ORF">C6571_13215</name>
</gene>
<dbReference type="GO" id="GO:0015628">
    <property type="term" value="P:protein secretion by the type II secretion system"/>
    <property type="evidence" value="ECO:0007669"/>
    <property type="project" value="InterPro"/>
</dbReference>
<dbReference type="NCBIfam" id="TIGR02532">
    <property type="entry name" value="IV_pilin_GFxxxE"/>
    <property type="match status" value="1"/>
</dbReference>
<evidence type="ECO:0000256" key="2">
    <source>
        <dbReference type="ARBA" id="ARBA00022481"/>
    </source>
</evidence>
<dbReference type="PANTHER" id="PTHR30093">
    <property type="entry name" value="GENERAL SECRETION PATHWAY PROTEIN G"/>
    <property type="match status" value="1"/>
</dbReference>
<evidence type="ECO:0000256" key="4">
    <source>
        <dbReference type="ARBA" id="ARBA00022989"/>
    </source>
</evidence>
<protein>
    <submittedName>
        <fullName evidence="8">Prepilin-type cleavage/methylation domain-containing protein</fullName>
    </submittedName>
</protein>
<proteinExistence type="predicted"/>
<dbReference type="PRINTS" id="PR00885">
    <property type="entry name" value="BCTERIALGSPH"/>
</dbReference>
<feature type="transmembrane region" description="Helical" evidence="7">
    <location>
        <begin position="20"/>
        <end position="40"/>
    </location>
</feature>
<name>A0A2S0N546_9BURK</name>
<evidence type="ECO:0000313" key="8">
    <source>
        <dbReference type="EMBL" id="AVO43265.1"/>
    </source>
</evidence>
<dbReference type="GO" id="GO:0016020">
    <property type="term" value="C:membrane"/>
    <property type="evidence" value="ECO:0007669"/>
    <property type="project" value="UniProtKB-SubCell"/>
</dbReference>
<dbReference type="GO" id="GO:0043683">
    <property type="term" value="P:type IV pilus assembly"/>
    <property type="evidence" value="ECO:0007669"/>
    <property type="project" value="InterPro"/>
</dbReference>
<dbReference type="AlphaFoldDB" id="A0A2S0N546"/>
<evidence type="ECO:0000256" key="3">
    <source>
        <dbReference type="ARBA" id="ARBA00022692"/>
    </source>
</evidence>
<dbReference type="GO" id="GO:0015627">
    <property type="term" value="C:type II protein secretion system complex"/>
    <property type="evidence" value="ECO:0007669"/>
    <property type="project" value="InterPro"/>
</dbReference>
<evidence type="ECO:0000313" key="9">
    <source>
        <dbReference type="Proteomes" id="UP000239326"/>
    </source>
</evidence>
<reference evidence="8 9" key="1">
    <citation type="submission" date="2018-03" db="EMBL/GenBank/DDBJ databases">
        <title>Genome sequencing of Simplicispira sp.</title>
        <authorList>
            <person name="Kim S.-J."/>
            <person name="Heo J."/>
            <person name="Kwon S.-W."/>
        </authorList>
    </citation>
    <scope>NUCLEOTIDE SEQUENCE [LARGE SCALE GENOMIC DNA]</scope>
    <source>
        <strain evidence="8 9">SC1-8</strain>
    </source>
</reference>
<keyword evidence="5 7" id="KW-0472">Membrane</keyword>
<dbReference type="PROSITE" id="PS00409">
    <property type="entry name" value="PROKAR_NTER_METHYL"/>
    <property type="match status" value="1"/>
</dbReference>
<evidence type="ECO:0000256" key="1">
    <source>
        <dbReference type="ARBA" id="ARBA00004167"/>
    </source>
</evidence>
<dbReference type="KEGG" id="simp:C6571_13215"/>
<dbReference type="Pfam" id="PF16732">
    <property type="entry name" value="ComP_DUS"/>
    <property type="match status" value="1"/>
</dbReference>
<sequence length="149" mass="15973">MSRATTFSHGRQRQQGFTLIEVMIVVAIVGILAAVAYPSYAEFIRRGHRAEARAGLLQAAQWMERAATARGTYPLTVQFPTNLTKVPGGRYDIAAVSNGTTFTLSATPKAGTPQVGDKCGIYTLDNTGARTANGKKPTDSGYDDTCWGK</sequence>
<comment type="subcellular location">
    <subcellularLocation>
        <location evidence="1">Membrane</location>
        <topology evidence="1">Single-pass membrane protein</topology>
    </subcellularLocation>
</comment>
<keyword evidence="9" id="KW-1185">Reference proteome</keyword>
<dbReference type="EMBL" id="CP027669">
    <property type="protein sequence ID" value="AVO43265.1"/>
    <property type="molecule type" value="Genomic_DNA"/>
</dbReference>
<feature type="region of interest" description="Disordered" evidence="6">
    <location>
        <begin position="130"/>
        <end position="149"/>
    </location>
</feature>
<evidence type="ECO:0000256" key="7">
    <source>
        <dbReference type="SAM" id="Phobius"/>
    </source>
</evidence>
<keyword evidence="2" id="KW-0488">Methylation</keyword>
<dbReference type="Gene3D" id="3.30.700.10">
    <property type="entry name" value="Glycoprotein, Type 4 Pilin"/>
    <property type="match status" value="1"/>
</dbReference>
<organism evidence="8 9">
    <name type="scientific">Simplicispira suum</name>
    <dbReference type="NCBI Taxonomy" id="2109915"/>
    <lineage>
        <taxon>Bacteria</taxon>
        <taxon>Pseudomonadati</taxon>
        <taxon>Pseudomonadota</taxon>
        <taxon>Betaproteobacteria</taxon>
        <taxon>Burkholderiales</taxon>
        <taxon>Comamonadaceae</taxon>
        <taxon>Simplicispira</taxon>
    </lineage>
</organism>
<dbReference type="OrthoDB" id="8592370at2"/>
<keyword evidence="4 7" id="KW-1133">Transmembrane helix</keyword>
<dbReference type="Proteomes" id="UP000239326">
    <property type="component" value="Chromosome"/>
</dbReference>
<accession>A0A2S0N546</accession>
<dbReference type="InterPro" id="IPR012902">
    <property type="entry name" value="N_methyl_site"/>
</dbReference>
<evidence type="ECO:0000256" key="5">
    <source>
        <dbReference type="ARBA" id="ARBA00023136"/>
    </source>
</evidence>
<dbReference type="InterPro" id="IPR002416">
    <property type="entry name" value="T2SS_protein-GspH"/>
</dbReference>
<evidence type="ECO:0000256" key="6">
    <source>
        <dbReference type="SAM" id="MobiDB-lite"/>
    </source>
</evidence>
<dbReference type="Pfam" id="PF07963">
    <property type="entry name" value="N_methyl"/>
    <property type="match status" value="1"/>
</dbReference>
<dbReference type="InterPro" id="IPR045584">
    <property type="entry name" value="Pilin-like"/>
</dbReference>
<dbReference type="SUPFAM" id="SSF54523">
    <property type="entry name" value="Pili subunits"/>
    <property type="match status" value="1"/>
</dbReference>
<keyword evidence="3 7" id="KW-0812">Transmembrane</keyword>